<dbReference type="OMA" id="KSARCVI"/>
<accession>A0A1M2VAH9</accession>
<evidence type="ECO:0000313" key="2">
    <source>
        <dbReference type="EMBL" id="OJT04582.1"/>
    </source>
</evidence>
<feature type="compositionally biased region" description="Basic residues" evidence="1">
    <location>
        <begin position="184"/>
        <end position="199"/>
    </location>
</feature>
<comment type="caution">
    <text evidence="2">The sequence shown here is derived from an EMBL/GenBank/DDBJ whole genome shotgun (WGS) entry which is preliminary data.</text>
</comment>
<feature type="region of interest" description="Disordered" evidence="1">
    <location>
        <begin position="164"/>
        <end position="199"/>
    </location>
</feature>
<keyword evidence="3" id="KW-1185">Reference proteome</keyword>
<protein>
    <submittedName>
        <fullName evidence="2">Uncharacterized protein</fullName>
    </submittedName>
</protein>
<gene>
    <name evidence="2" type="ORF">TRAPUB_4708</name>
</gene>
<name>A0A1M2VAH9_TRAPU</name>
<feature type="compositionally biased region" description="Basic and acidic residues" evidence="1">
    <location>
        <begin position="173"/>
        <end position="183"/>
    </location>
</feature>
<dbReference type="AlphaFoldDB" id="A0A1M2VAH9"/>
<dbReference type="Proteomes" id="UP000184267">
    <property type="component" value="Unassembled WGS sequence"/>
</dbReference>
<organism evidence="2 3">
    <name type="scientific">Trametes pubescens</name>
    <name type="common">White-rot fungus</name>
    <dbReference type="NCBI Taxonomy" id="154538"/>
    <lineage>
        <taxon>Eukaryota</taxon>
        <taxon>Fungi</taxon>
        <taxon>Dikarya</taxon>
        <taxon>Basidiomycota</taxon>
        <taxon>Agaricomycotina</taxon>
        <taxon>Agaricomycetes</taxon>
        <taxon>Polyporales</taxon>
        <taxon>Polyporaceae</taxon>
        <taxon>Trametes</taxon>
    </lineage>
</organism>
<evidence type="ECO:0000313" key="3">
    <source>
        <dbReference type="Proteomes" id="UP000184267"/>
    </source>
</evidence>
<dbReference type="STRING" id="154538.A0A1M2VAH9"/>
<sequence length="258" mass="27926">HQCKLVGWPASIPFTSISEIRGGVLPLLELLRRWNLPDGDADKLRFERVTPEDIANAARDPGSVHPNPTQLEAERLKAAAAKAEKAQAKAALRFERATPEDIANAARDPESVHPNPTQLEAEKLKAAAAKAEEAQAKAAVFVVPVCTHHPYDLRFVGLDLTSTQPASDSVMPKAERNQRVDQGRRRKRKSDGSLRVRKRLPKRGITSSRCVIPGVEAAGGMVGRAAKRARLDDCAVDDPIDRFVLSTEFGGPLSGVGA</sequence>
<feature type="non-terminal residue" evidence="2">
    <location>
        <position position="1"/>
    </location>
</feature>
<dbReference type="EMBL" id="MNAD01001538">
    <property type="protein sequence ID" value="OJT04582.1"/>
    <property type="molecule type" value="Genomic_DNA"/>
</dbReference>
<evidence type="ECO:0000256" key="1">
    <source>
        <dbReference type="SAM" id="MobiDB-lite"/>
    </source>
</evidence>
<dbReference type="OrthoDB" id="2753955at2759"/>
<reference evidence="2 3" key="1">
    <citation type="submission" date="2016-10" db="EMBL/GenBank/DDBJ databases">
        <title>Genome sequence of the basidiomycete white-rot fungus Trametes pubescens.</title>
        <authorList>
            <person name="Makela M.R."/>
            <person name="Granchi Z."/>
            <person name="Peng M."/>
            <person name="De Vries R.P."/>
            <person name="Grigoriev I."/>
            <person name="Riley R."/>
            <person name="Hilden K."/>
        </authorList>
    </citation>
    <scope>NUCLEOTIDE SEQUENCE [LARGE SCALE GENOMIC DNA]</scope>
    <source>
        <strain evidence="2 3">FBCC735</strain>
    </source>
</reference>
<proteinExistence type="predicted"/>